<feature type="region of interest" description="Disordered" evidence="1">
    <location>
        <begin position="19"/>
        <end position="42"/>
    </location>
</feature>
<feature type="compositionally biased region" description="Polar residues" evidence="1">
    <location>
        <begin position="33"/>
        <end position="42"/>
    </location>
</feature>
<gene>
    <name evidence="2" type="ORF">SCLCIDRAFT_547995</name>
</gene>
<reference evidence="3" key="2">
    <citation type="submission" date="2015-01" db="EMBL/GenBank/DDBJ databases">
        <title>Evolutionary Origins and Diversification of the Mycorrhizal Mutualists.</title>
        <authorList>
            <consortium name="DOE Joint Genome Institute"/>
            <consortium name="Mycorrhizal Genomics Consortium"/>
            <person name="Kohler A."/>
            <person name="Kuo A."/>
            <person name="Nagy L.G."/>
            <person name="Floudas D."/>
            <person name="Copeland A."/>
            <person name="Barry K.W."/>
            <person name="Cichocki N."/>
            <person name="Veneault-Fourrey C."/>
            <person name="LaButti K."/>
            <person name="Lindquist E.A."/>
            <person name="Lipzen A."/>
            <person name="Lundell T."/>
            <person name="Morin E."/>
            <person name="Murat C."/>
            <person name="Riley R."/>
            <person name="Ohm R."/>
            <person name="Sun H."/>
            <person name="Tunlid A."/>
            <person name="Henrissat B."/>
            <person name="Grigoriev I.V."/>
            <person name="Hibbett D.S."/>
            <person name="Martin F."/>
        </authorList>
    </citation>
    <scope>NUCLEOTIDE SEQUENCE [LARGE SCALE GENOMIC DNA]</scope>
    <source>
        <strain evidence="3">Foug A</strain>
    </source>
</reference>
<dbReference type="Proteomes" id="UP000053989">
    <property type="component" value="Unassembled WGS sequence"/>
</dbReference>
<dbReference type="InParanoid" id="A0A0C2ZIM7"/>
<evidence type="ECO:0000256" key="1">
    <source>
        <dbReference type="SAM" id="MobiDB-lite"/>
    </source>
</evidence>
<accession>A0A0C2ZIM7</accession>
<sequence length="53" mass="5965">MLNDSTSYLGCALLREQRDQRPSLVEGHANPGRKSNLQTSHTMNTLPIVVPWM</sequence>
<keyword evidence="3" id="KW-1185">Reference proteome</keyword>
<reference evidence="2 3" key="1">
    <citation type="submission" date="2014-04" db="EMBL/GenBank/DDBJ databases">
        <authorList>
            <consortium name="DOE Joint Genome Institute"/>
            <person name="Kuo A."/>
            <person name="Kohler A."/>
            <person name="Nagy L.G."/>
            <person name="Floudas D."/>
            <person name="Copeland A."/>
            <person name="Barry K.W."/>
            <person name="Cichocki N."/>
            <person name="Veneault-Fourrey C."/>
            <person name="LaButti K."/>
            <person name="Lindquist E.A."/>
            <person name="Lipzen A."/>
            <person name="Lundell T."/>
            <person name="Morin E."/>
            <person name="Murat C."/>
            <person name="Sun H."/>
            <person name="Tunlid A."/>
            <person name="Henrissat B."/>
            <person name="Grigoriev I.V."/>
            <person name="Hibbett D.S."/>
            <person name="Martin F."/>
            <person name="Nordberg H.P."/>
            <person name="Cantor M.N."/>
            <person name="Hua S.X."/>
        </authorList>
    </citation>
    <scope>NUCLEOTIDE SEQUENCE [LARGE SCALE GENOMIC DNA]</scope>
    <source>
        <strain evidence="2 3">Foug A</strain>
    </source>
</reference>
<protein>
    <submittedName>
        <fullName evidence="2">Uncharacterized protein</fullName>
    </submittedName>
</protein>
<dbReference type="EMBL" id="KN822206">
    <property type="protein sequence ID" value="KIM52592.1"/>
    <property type="molecule type" value="Genomic_DNA"/>
</dbReference>
<dbReference type="HOGENOM" id="CLU_3070030_0_0_1"/>
<dbReference type="AlphaFoldDB" id="A0A0C2ZIM7"/>
<proteinExistence type="predicted"/>
<name>A0A0C2ZIM7_9AGAM</name>
<evidence type="ECO:0000313" key="3">
    <source>
        <dbReference type="Proteomes" id="UP000053989"/>
    </source>
</evidence>
<organism evidence="2 3">
    <name type="scientific">Scleroderma citrinum Foug A</name>
    <dbReference type="NCBI Taxonomy" id="1036808"/>
    <lineage>
        <taxon>Eukaryota</taxon>
        <taxon>Fungi</taxon>
        <taxon>Dikarya</taxon>
        <taxon>Basidiomycota</taxon>
        <taxon>Agaricomycotina</taxon>
        <taxon>Agaricomycetes</taxon>
        <taxon>Agaricomycetidae</taxon>
        <taxon>Boletales</taxon>
        <taxon>Sclerodermatineae</taxon>
        <taxon>Sclerodermataceae</taxon>
        <taxon>Scleroderma</taxon>
    </lineage>
</organism>
<evidence type="ECO:0000313" key="2">
    <source>
        <dbReference type="EMBL" id="KIM52592.1"/>
    </source>
</evidence>